<evidence type="ECO:0000256" key="3">
    <source>
        <dbReference type="ARBA" id="ARBA00022989"/>
    </source>
</evidence>
<dbReference type="PANTHER" id="PTHR43461:SF1">
    <property type="entry name" value="TRANSMEMBRANE PROTEIN 256"/>
    <property type="match status" value="1"/>
</dbReference>
<evidence type="ECO:0000256" key="4">
    <source>
        <dbReference type="ARBA" id="ARBA00023136"/>
    </source>
</evidence>
<dbReference type="EMBL" id="JAAPAO010000024">
    <property type="protein sequence ID" value="KAF4676949.1"/>
    <property type="molecule type" value="Genomic_DNA"/>
</dbReference>
<dbReference type="InterPro" id="IPR006696">
    <property type="entry name" value="DUF423"/>
</dbReference>
<dbReference type="GO" id="GO:0016020">
    <property type="term" value="C:membrane"/>
    <property type="evidence" value="ECO:0007669"/>
    <property type="project" value="UniProtKB-SubCell"/>
</dbReference>
<feature type="transmembrane region" description="Helical" evidence="5">
    <location>
        <begin position="95"/>
        <end position="113"/>
    </location>
</feature>
<comment type="caution">
    <text evidence="6">The sequence shown here is derived from an EMBL/GenBank/DDBJ whole genome shotgun (WGS) entry which is preliminary data.</text>
</comment>
<dbReference type="OrthoDB" id="269173at2759"/>
<comment type="subcellular location">
    <subcellularLocation>
        <location evidence="1">Membrane</location>
        <topology evidence="1">Multi-pass membrane protein</topology>
    </subcellularLocation>
</comment>
<name>A0A7J6MZ97_PERCH</name>
<keyword evidence="7" id="KW-1185">Reference proteome</keyword>
<reference evidence="6 7" key="1">
    <citation type="submission" date="2020-04" db="EMBL/GenBank/DDBJ databases">
        <title>Perkinsus chesapeaki whole genome sequence.</title>
        <authorList>
            <person name="Bogema D.R."/>
        </authorList>
    </citation>
    <scope>NUCLEOTIDE SEQUENCE [LARGE SCALE GENOMIC DNA]</scope>
    <source>
        <strain evidence="6">ATCC PRA-425</strain>
    </source>
</reference>
<evidence type="ECO:0008006" key="8">
    <source>
        <dbReference type="Google" id="ProtNLM"/>
    </source>
</evidence>
<evidence type="ECO:0000256" key="1">
    <source>
        <dbReference type="ARBA" id="ARBA00004141"/>
    </source>
</evidence>
<gene>
    <name evidence="6" type="ORF">FOL47_004191</name>
</gene>
<organism evidence="6 7">
    <name type="scientific">Perkinsus chesapeaki</name>
    <name type="common">Clam parasite</name>
    <name type="synonym">Perkinsus andrewsi</name>
    <dbReference type="NCBI Taxonomy" id="330153"/>
    <lineage>
        <taxon>Eukaryota</taxon>
        <taxon>Sar</taxon>
        <taxon>Alveolata</taxon>
        <taxon>Perkinsozoa</taxon>
        <taxon>Perkinsea</taxon>
        <taxon>Perkinsida</taxon>
        <taxon>Perkinsidae</taxon>
        <taxon>Perkinsus</taxon>
    </lineage>
</organism>
<evidence type="ECO:0000256" key="5">
    <source>
        <dbReference type="SAM" id="Phobius"/>
    </source>
</evidence>
<evidence type="ECO:0000313" key="6">
    <source>
        <dbReference type="EMBL" id="KAF4676949.1"/>
    </source>
</evidence>
<keyword evidence="3 5" id="KW-1133">Transmembrane helix</keyword>
<protein>
    <recommendedName>
        <fullName evidence="8">Transmembrane protein 256</fullName>
    </recommendedName>
</protein>
<dbReference type="PANTHER" id="PTHR43461">
    <property type="entry name" value="TRANSMEMBRANE PROTEIN 256"/>
    <property type="match status" value="1"/>
</dbReference>
<evidence type="ECO:0000256" key="2">
    <source>
        <dbReference type="ARBA" id="ARBA00022692"/>
    </source>
</evidence>
<sequence length="115" mass="12317">MLWHRIGCIGACTGVLIDAFGGHGLRSKPNITPRDIEVWQTAARYQMVHSVAIIIASALYRGSDATNYPAILFSIGTLFFSGSLYALVLTGVKRLGIITPIGGLLMAGGWFAMAF</sequence>
<dbReference type="Proteomes" id="UP000591131">
    <property type="component" value="Unassembled WGS sequence"/>
</dbReference>
<keyword evidence="4 5" id="KW-0472">Membrane</keyword>
<dbReference type="Pfam" id="PF04241">
    <property type="entry name" value="DUF423"/>
    <property type="match status" value="1"/>
</dbReference>
<keyword evidence="2 5" id="KW-0812">Transmembrane</keyword>
<accession>A0A7J6MZ97</accession>
<proteinExistence type="predicted"/>
<feature type="transmembrane region" description="Helical" evidence="5">
    <location>
        <begin position="70"/>
        <end position="89"/>
    </location>
</feature>
<dbReference type="AlphaFoldDB" id="A0A7J6MZ97"/>
<evidence type="ECO:0000313" key="7">
    <source>
        <dbReference type="Proteomes" id="UP000591131"/>
    </source>
</evidence>